<dbReference type="Gene3D" id="2.40.50.140">
    <property type="entry name" value="Nucleic acid-binding proteins"/>
    <property type="match status" value="1"/>
</dbReference>
<dbReference type="InterPro" id="IPR012340">
    <property type="entry name" value="NA-bd_OB-fold"/>
</dbReference>
<organism evidence="2 3">
    <name type="scientific">Stylosanthes scabra</name>
    <dbReference type="NCBI Taxonomy" id="79078"/>
    <lineage>
        <taxon>Eukaryota</taxon>
        <taxon>Viridiplantae</taxon>
        <taxon>Streptophyta</taxon>
        <taxon>Embryophyta</taxon>
        <taxon>Tracheophyta</taxon>
        <taxon>Spermatophyta</taxon>
        <taxon>Magnoliopsida</taxon>
        <taxon>eudicotyledons</taxon>
        <taxon>Gunneridae</taxon>
        <taxon>Pentapetalae</taxon>
        <taxon>rosids</taxon>
        <taxon>fabids</taxon>
        <taxon>Fabales</taxon>
        <taxon>Fabaceae</taxon>
        <taxon>Papilionoideae</taxon>
        <taxon>50 kb inversion clade</taxon>
        <taxon>dalbergioids sensu lato</taxon>
        <taxon>Dalbergieae</taxon>
        <taxon>Pterocarpus clade</taxon>
        <taxon>Stylosanthes</taxon>
    </lineage>
</organism>
<protein>
    <recommendedName>
        <fullName evidence="4">Replication factor A C-terminal domain-containing protein</fullName>
    </recommendedName>
</protein>
<sequence>MYHALNVFFDIPARSPDASFLADAVHGAVYPPIYESYPEYMSADDDSDQSSCQASIQLAAAEDTFHNILSKKVCQCVPDVDLFKVMVGTISHVVKDQQWWFPTCLCGSPVSVVNGSLYCSMCQVHCIDVIPRYSIKVIVTHVNGINLFILRDREIAQLLKKGCAAMFKENPDLLQSFYHKIVPVRIASEIVQCKVVFMVDPRPVGYALGRSVYIVRQLWDEQSLVNLFEDAADHPNQMAYAANKGKMVVHSDEYHLGFPAQQHQSNTFPSTQQPMFLPPPHDHSGKGTVSEQLIGESSAKPEKKTSRR</sequence>
<evidence type="ECO:0000313" key="2">
    <source>
        <dbReference type="EMBL" id="MED6140045.1"/>
    </source>
</evidence>
<name>A0ABU6SVD9_9FABA</name>
<evidence type="ECO:0000313" key="3">
    <source>
        <dbReference type="Proteomes" id="UP001341840"/>
    </source>
</evidence>
<proteinExistence type="predicted"/>
<feature type="compositionally biased region" description="Basic and acidic residues" evidence="1">
    <location>
        <begin position="299"/>
        <end position="308"/>
    </location>
</feature>
<feature type="region of interest" description="Disordered" evidence="1">
    <location>
        <begin position="262"/>
        <end position="308"/>
    </location>
</feature>
<evidence type="ECO:0008006" key="4">
    <source>
        <dbReference type="Google" id="ProtNLM"/>
    </source>
</evidence>
<dbReference type="EMBL" id="JASCZI010062089">
    <property type="protein sequence ID" value="MED6140045.1"/>
    <property type="molecule type" value="Genomic_DNA"/>
</dbReference>
<accession>A0ABU6SVD9</accession>
<feature type="compositionally biased region" description="Polar residues" evidence="1">
    <location>
        <begin position="262"/>
        <end position="274"/>
    </location>
</feature>
<dbReference type="SUPFAM" id="SSF50249">
    <property type="entry name" value="Nucleic acid-binding proteins"/>
    <property type="match status" value="1"/>
</dbReference>
<evidence type="ECO:0000256" key="1">
    <source>
        <dbReference type="SAM" id="MobiDB-lite"/>
    </source>
</evidence>
<keyword evidence="3" id="KW-1185">Reference proteome</keyword>
<reference evidence="2 3" key="1">
    <citation type="journal article" date="2023" name="Plants (Basel)">
        <title>Bridging the Gap: Combining Genomics and Transcriptomics Approaches to Understand Stylosanthes scabra, an Orphan Legume from the Brazilian Caatinga.</title>
        <authorList>
            <person name="Ferreira-Neto J.R.C."/>
            <person name="da Silva M.D."/>
            <person name="Binneck E."/>
            <person name="de Melo N.F."/>
            <person name="da Silva R.H."/>
            <person name="de Melo A.L.T.M."/>
            <person name="Pandolfi V."/>
            <person name="Bustamante F.O."/>
            <person name="Brasileiro-Vidal A.C."/>
            <person name="Benko-Iseppon A.M."/>
        </authorList>
    </citation>
    <scope>NUCLEOTIDE SEQUENCE [LARGE SCALE GENOMIC DNA]</scope>
    <source>
        <tissue evidence="2">Leaves</tissue>
    </source>
</reference>
<dbReference type="Proteomes" id="UP001341840">
    <property type="component" value="Unassembled WGS sequence"/>
</dbReference>
<gene>
    <name evidence="2" type="ORF">PIB30_117161</name>
</gene>
<comment type="caution">
    <text evidence="2">The sequence shown here is derived from an EMBL/GenBank/DDBJ whole genome shotgun (WGS) entry which is preliminary data.</text>
</comment>